<feature type="region of interest" description="Disordered" evidence="8">
    <location>
        <begin position="1"/>
        <end position="23"/>
    </location>
</feature>
<protein>
    <recommendedName>
        <fullName evidence="10">Pycsar effector protein domain-containing protein</fullName>
    </recommendedName>
</protein>
<evidence type="ECO:0000256" key="4">
    <source>
        <dbReference type="ARBA" id="ARBA00022741"/>
    </source>
</evidence>
<dbReference type="OrthoDB" id="4550756at2"/>
<evidence type="ECO:0000259" key="10">
    <source>
        <dbReference type="Pfam" id="PF18967"/>
    </source>
</evidence>
<feature type="compositionally biased region" description="Basic and acidic residues" evidence="8">
    <location>
        <begin position="1"/>
        <end position="11"/>
    </location>
</feature>
<dbReference type="Proteomes" id="UP000380867">
    <property type="component" value="Unassembled WGS sequence"/>
</dbReference>
<feature type="domain" description="Pycsar effector protein" evidence="10">
    <location>
        <begin position="32"/>
        <end position="210"/>
    </location>
</feature>
<comment type="caution">
    <text evidence="11">The sequence shown here is derived from an EMBL/GenBank/DDBJ whole genome shotgun (WGS) entry which is preliminary data.</text>
</comment>
<dbReference type="GO" id="GO:0051607">
    <property type="term" value="P:defense response to virus"/>
    <property type="evidence" value="ECO:0007669"/>
    <property type="project" value="UniProtKB-KW"/>
</dbReference>
<comment type="subcellular location">
    <subcellularLocation>
        <location evidence="1">Cell membrane</location>
    </subcellularLocation>
</comment>
<keyword evidence="4" id="KW-0547">Nucleotide-binding</keyword>
<keyword evidence="12" id="KW-1185">Reference proteome</keyword>
<sequence>MAETPPAEHDSSSNPAGAIEPEVPIGAEPDQAWKALSLVNDWIKHADAKVGASLAVSGVIAVMLYNLVKDQHQPGCALNLFTVLCAAAVVLAGGSAALALMPRLTIASKWEQRAVRRAAKAADVVAPEEPQEDPINLLFFSNIAKEYDGDGPSYVEVLRSLTSDPERLTRQIAHQVHANATVAHRKFTWADRAIRSLVVALALLGVVAIIVGLRA</sequence>
<feature type="transmembrane region" description="Helical" evidence="9">
    <location>
        <begin position="50"/>
        <end position="68"/>
    </location>
</feature>
<evidence type="ECO:0000256" key="3">
    <source>
        <dbReference type="ARBA" id="ARBA00022692"/>
    </source>
</evidence>
<feature type="transmembrane region" description="Helical" evidence="9">
    <location>
        <begin position="80"/>
        <end position="100"/>
    </location>
</feature>
<keyword evidence="2" id="KW-1003">Cell membrane</keyword>
<name>A0A5M4FFN4_9ACTN</name>
<evidence type="ECO:0000256" key="5">
    <source>
        <dbReference type="ARBA" id="ARBA00022989"/>
    </source>
</evidence>
<dbReference type="GO" id="GO:0005886">
    <property type="term" value="C:plasma membrane"/>
    <property type="evidence" value="ECO:0007669"/>
    <property type="project" value="UniProtKB-SubCell"/>
</dbReference>
<evidence type="ECO:0000256" key="9">
    <source>
        <dbReference type="SAM" id="Phobius"/>
    </source>
</evidence>
<evidence type="ECO:0000256" key="8">
    <source>
        <dbReference type="SAM" id="MobiDB-lite"/>
    </source>
</evidence>
<evidence type="ECO:0000313" key="12">
    <source>
        <dbReference type="Proteomes" id="UP000380867"/>
    </source>
</evidence>
<evidence type="ECO:0000256" key="6">
    <source>
        <dbReference type="ARBA" id="ARBA00023118"/>
    </source>
</evidence>
<dbReference type="InterPro" id="IPR043760">
    <property type="entry name" value="PycTM_dom"/>
</dbReference>
<keyword evidence="3 9" id="KW-0812">Transmembrane</keyword>
<evidence type="ECO:0000256" key="1">
    <source>
        <dbReference type="ARBA" id="ARBA00004236"/>
    </source>
</evidence>
<keyword evidence="7 9" id="KW-0472">Membrane</keyword>
<accession>A0A5M4FFN4</accession>
<evidence type="ECO:0000256" key="7">
    <source>
        <dbReference type="ARBA" id="ARBA00023136"/>
    </source>
</evidence>
<dbReference type="Pfam" id="PF18967">
    <property type="entry name" value="PycTM"/>
    <property type="match status" value="1"/>
</dbReference>
<reference evidence="11" key="1">
    <citation type="submission" date="2019-09" db="EMBL/GenBank/DDBJ databases">
        <authorList>
            <person name="Li J."/>
        </authorList>
    </citation>
    <scope>NUCLEOTIDE SEQUENCE [LARGE SCALE GENOMIC DNA]</scope>
    <source>
        <strain evidence="11">JCM 14732</strain>
    </source>
</reference>
<dbReference type="EMBL" id="SDPQ02000002">
    <property type="protein sequence ID" value="KAA1397633.1"/>
    <property type="molecule type" value="Genomic_DNA"/>
</dbReference>
<proteinExistence type="predicted"/>
<keyword evidence="6" id="KW-0051">Antiviral defense</keyword>
<dbReference type="GO" id="GO:0000166">
    <property type="term" value="F:nucleotide binding"/>
    <property type="evidence" value="ECO:0007669"/>
    <property type="project" value="UniProtKB-KW"/>
</dbReference>
<evidence type="ECO:0000256" key="2">
    <source>
        <dbReference type="ARBA" id="ARBA00022475"/>
    </source>
</evidence>
<dbReference type="RefSeq" id="WP_149689081.1">
    <property type="nucleotide sequence ID" value="NZ_SDPQ02000002.1"/>
</dbReference>
<gene>
    <name evidence="11" type="ORF">ESP70_009755</name>
</gene>
<feature type="transmembrane region" description="Helical" evidence="9">
    <location>
        <begin position="193"/>
        <end position="213"/>
    </location>
</feature>
<evidence type="ECO:0000313" key="11">
    <source>
        <dbReference type="EMBL" id="KAA1397633.1"/>
    </source>
</evidence>
<keyword evidence="5 9" id="KW-1133">Transmembrane helix</keyword>
<organism evidence="11 12">
    <name type="scientific">Aeromicrobium ginsengisoli</name>
    <dbReference type="NCBI Taxonomy" id="363867"/>
    <lineage>
        <taxon>Bacteria</taxon>
        <taxon>Bacillati</taxon>
        <taxon>Actinomycetota</taxon>
        <taxon>Actinomycetes</taxon>
        <taxon>Propionibacteriales</taxon>
        <taxon>Nocardioidaceae</taxon>
        <taxon>Aeromicrobium</taxon>
    </lineage>
</organism>
<dbReference type="AlphaFoldDB" id="A0A5M4FFN4"/>